<dbReference type="Proteomes" id="UP000268233">
    <property type="component" value="Unassembled WGS sequence"/>
</dbReference>
<keyword evidence="2" id="KW-1185">Reference proteome</keyword>
<proteinExistence type="predicted"/>
<sequence>MDDKIAEQADEHGVSYSEYVREIVRDHHSTPFDGVDEPVVCRDENGEVNENVEGAA</sequence>
<comment type="caution">
    <text evidence="1">The sequence shown here is derived from an EMBL/GenBank/DDBJ whole genome shotgun (WGS) entry which is preliminary data.</text>
</comment>
<reference evidence="1 2" key="1">
    <citation type="submission" date="2018-10" db="EMBL/GenBank/DDBJ databases">
        <title>Genomic Encyclopedia of Archaeal and Bacterial Type Strains, Phase II (KMG-II): from individual species to whole genera.</title>
        <authorList>
            <person name="Goeker M."/>
        </authorList>
    </citation>
    <scope>NUCLEOTIDE SEQUENCE [LARGE SCALE GENOMIC DNA]</scope>
    <source>
        <strain evidence="1 2">DSM 11927</strain>
    </source>
</reference>
<dbReference type="EMBL" id="RBWW01000001">
    <property type="protein sequence ID" value="RKS84072.1"/>
    <property type="molecule type" value="Genomic_DNA"/>
</dbReference>
<name>A0A495R9V9_9EURY</name>
<evidence type="ECO:0000313" key="1">
    <source>
        <dbReference type="EMBL" id="RKS84072.1"/>
    </source>
</evidence>
<accession>A0A495R9V9</accession>
<dbReference type="AlphaFoldDB" id="A0A495R9V9"/>
<organism evidence="1 2">
    <name type="scientific">Haloarcula quadrata</name>
    <dbReference type="NCBI Taxonomy" id="182779"/>
    <lineage>
        <taxon>Archaea</taxon>
        <taxon>Methanobacteriati</taxon>
        <taxon>Methanobacteriota</taxon>
        <taxon>Stenosarchaea group</taxon>
        <taxon>Halobacteria</taxon>
        <taxon>Halobacteriales</taxon>
        <taxon>Haloarculaceae</taxon>
        <taxon>Haloarcula</taxon>
    </lineage>
</organism>
<protein>
    <submittedName>
        <fullName evidence="1">Uncharacterized protein</fullName>
    </submittedName>
</protein>
<gene>
    <name evidence="1" type="ORF">BDK61_3472</name>
</gene>
<evidence type="ECO:0000313" key="2">
    <source>
        <dbReference type="Proteomes" id="UP000268233"/>
    </source>
</evidence>